<organism evidence="1 2">
    <name type="scientific">Bythopirellula polymerisocia</name>
    <dbReference type="NCBI Taxonomy" id="2528003"/>
    <lineage>
        <taxon>Bacteria</taxon>
        <taxon>Pseudomonadati</taxon>
        <taxon>Planctomycetota</taxon>
        <taxon>Planctomycetia</taxon>
        <taxon>Pirellulales</taxon>
        <taxon>Lacipirellulaceae</taxon>
        <taxon>Bythopirellula</taxon>
    </lineage>
</organism>
<dbReference type="Proteomes" id="UP000318437">
    <property type="component" value="Unassembled WGS sequence"/>
</dbReference>
<dbReference type="OrthoDB" id="286584at2"/>
<name>A0A5C6CYT2_9BACT</name>
<dbReference type="RefSeq" id="WP_146448027.1">
    <property type="nucleotide sequence ID" value="NZ_SJPS01000001.1"/>
</dbReference>
<reference evidence="1 2" key="1">
    <citation type="submission" date="2019-02" db="EMBL/GenBank/DDBJ databases">
        <title>Deep-cultivation of Planctomycetes and their phenomic and genomic characterization uncovers novel biology.</title>
        <authorList>
            <person name="Wiegand S."/>
            <person name="Jogler M."/>
            <person name="Boedeker C."/>
            <person name="Pinto D."/>
            <person name="Vollmers J."/>
            <person name="Rivas-Marin E."/>
            <person name="Kohn T."/>
            <person name="Peeters S.H."/>
            <person name="Heuer A."/>
            <person name="Rast P."/>
            <person name="Oberbeckmann S."/>
            <person name="Bunk B."/>
            <person name="Jeske O."/>
            <person name="Meyerdierks A."/>
            <person name="Storesund J.E."/>
            <person name="Kallscheuer N."/>
            <person name="Luecker S."/>
            <person name="Lage O.M."/>
            <person name="Pohl T."/>
            <person name="Merkel B.J."/>
            <person name="Hornburger P."/>
            <person name="Mueller R.-W."/>
            <person name="Bruemmer F."/>
            <person name="Labrenz M."/>
            <person name="Spormann A.M."/>
            <person name="Op Den Camp H."/>
            <person name="Overmann J."/>
            <person name="Amann R."/>
            <person name="Jetten M.S.M."/>
            <person name="Mascher T."/>
            <person name="Medema M.H."/>
            <person name="Devos D.P."/>
            <person name="Kaster A.-K."/>
            <person name="Ovreas L."/>
            <person name="Rohde M."/>
            <person name="Galperin M.Y."/>
            <person name="Jogler C."/>
        </authorList>
    </citation>
    <scope>NUCLEOTIDE SEQUENCE [LARGE SCALE GENOMIC DNA]</scope>
    <source>
        <strain evidence="1 2">Pla144</strain>
    </source>
</reference>
<protein>
    <recommendedName>
        <fullName evidence="3">Plasmid stabilization system protein</fullName>
    </recommendedName>
</protein>
<accession>A0A5C6CYT2</accession>
<gene>
    <name evidence="1" type="ORF">Pla144_08790</name>
</gene>
<keyword evidence="2" id="KW-1185">Reference proteome</keyword>
<dbReference type="AlphaFoldDB" id="A0A5C6CYT2"/>
<dbReference type="EMBL" id="SJPS01000001">
    <property type="protein sequence ID" value="TWU30093.1"/>
    <property type="molecule type" value="Genomic_DNA"/>
</dbReference>
<sequence>MFKLASTAETHPLATEKALRKAGIQQVSYGLGRRPTHRIIYAVDRGNVVIYRIRAFKQDKIDLGDLD</sequence>
<evidence type="ECO:0000313" key="1">
    <source>
        <dbReference type="EMBL" id="TWU30093.1"/>
    </source>
</evidence>
<proteinExistence type="predicted"/>
<evidence type="ECO:0008006" key="3">
    <source>
        <dbReference type="Google" id="ProtNLM"/>
    </source>
</evidence>
<comment type="caution">
    <text evidence="1">The sequence shown here is derived from an EMBL/GenBank/DDBJ whole genome shotgun (WGS) entry which is preliminary data.</text>
</comment>
<evidence type="ECO:0000313" key="2">
    <source>
        <dbReference type="Proteomes" id="UP000318437"/>
    </source>
</evidence>